<feature type="region of interest" description="Disordered" evidence="1">
    <location>
        <begin position="62"/>
        <end position="113"/>
    </location>
</feature>
<organism evidence="2 3">
    <name type="scientific">Stylosanthes scabra</name>
    <dbReference type="NCBI Taxonomy" id="79078"/>
    <lineage>
        <taxon>Eukaryota</taxon>
        <taxon>Viridiplantae</taxon>
        <taxon>Streptophyta</taxon>
        <taxon>Embryophyta</taxon>
        <taxon>Tracheophyta</taxon>
        <taxon>Spermatophyta</taxon>
        <taxon>Magnoliopsida</taxon>
        <taxon>eudicotyledons</taxon>
        <taxon>Gunneridae</taxon>
        <taxon>Pentapetalae</taxon>
        <taxon>rosids</taxon>
        <taxon>fabids</taxon>
        <taxon>Fabales</taxon>
        <taxon>Fabaceae</taxon>
        <taxon>Papilionoideae</taxon>
        <taxon>50 kb inversion clade</taxon>
        <taxon>dalbergioids sensu lato</taxon>
        <taxon>Dalbergieae</taxon>
        <taxon>Pterocarpus clade</taxon>
        <taxon>Stylosanthes</taxon>
    </lineage>
</organism>
<feature type="compositionally biased region" description="Pro residues" evidence="1">
    <location>
        <begin position="90"/>
        <end position="99"/>
    </location>
</feature>
<gene>
    <name evidence="2" type="ORF">PIB30_039582</name>
</gene>
<evidence type="ECO:0000313" key="3">
    <source>
        <dbReference type="Proteomes" id="UP001341840"/>
    </source>
</evidence>
<comment type="caution">
    <text evidence="2">The sequence shown here is derived from an EMBL/GenBank/DDBJ whole genome shotgun (WGS) entry which is preliminary data.</text>
</comment>
<name>A0ABU6WFP0_9FABA</name>
<keyword evidence="3" id="KW-1185">Reference proteome</keyword>
<accession>A0ABU6WFP0</accession>
<proteinExistence type="predicted"/>
<reference evidence="2 3" key="1">
    <citation type="journal article" date="2023" name="Plants (Basel)">
        <title>Bridging the Gap: Combining Genomics and Transcriptomics Approaches to Understand Stylosanthes scabra, an Orphan Legume from the Brazilian Caatinga.</title>
        <authorList>
            <person name="Ferreira-Neto J.R.C."/>
            <person name="da Silva M.D."/>
            <person name="Binneck E."/>
            <person name="de Melo N.F."/>
            <person name="da Silva R.H."/>
            <person name="de Melo A.L.T.M."/>
            <person name="Pandolfi V."/>
            <person name="Bustamante F.O."/>
            <person name="Brasileiro-Vidal A.C."/>
            <person name="Benko-Iseppon A.M."/>
        </authorList>
    </citation>
    <scope>NUCLEOTIDE SEQUENCE [LARGE SCALE GENOMIC DNA]</scope>
    <source>
        <tissue evidence="2">Leaves</tissue>
    </source>
</reference>
<dbReference type="EMBL" id="JASCZI010181452">
    <property type="protein sequence ID" value="MED6183641.1"/>
    <property type="molecule type" value="Genomic_DNA"/>
</dbReference>
<feature type="compositionally biased region" description="Polar residues" evidence="1">
    <location>
        <begin position="64"/>
        <end position="75"/>
    </location>
</feature>
<protein>
    <submittedName>
        <fullName evidence="2">Uncharacterized protein</fullName>
    </submittedName>
</protein>
<sequence>MDKSRGVHGSRVSDYPIGSEPIRLYWFSTRRVIGCNRVQPDYTRPVIGSGVSLPHSFEPFIIRTNPNGASHTPTGHSHRPTPRPTAHGPPRNPTFPPIPSRDVADIEGDTTPRLASSPRQLFIVSSRRQVSPSHAASASPRLRHVSIGLKLVAAPLLRFVVAPNLVEVVLIPPHAR</sequence>
<evidence type="ECO:0000256" key="1">
    <source>
        <dbReference type="SAM" id="MobiDB-lite"/>
    </source>
</evidence>
<dbReference type="Proteomes" id="UP001341840">
    <property type="component" value="Unassembled WGS sequence"/>
</dbReference>
<evidence type="ECO:0000313" key="2">
    <source>
        <dbReference type="EMBL" id="MED6183641.1"/>
    </source>
</evidence>